<dbReference type="AlphaFoldDB" id="A0A290YZL1"/>
<name>A0A290YZL1_9PSEU</name>
<organism evidence="1 2">
    <name type="scientific">Actinosynnema pretiosum</name>
    <dbReference type="NCBI Taxonomy" id="42197"/>
    <lineage>
        <taxon>Bacteria</taxon>
        <taxon>Bacillati</taxon>
        <taxon>Actinomycetota</taxon>
        <taxon>Actinomycetes</taxon>
        <taxon>Pseudonocardiales</taxon>
        <taxon>Pseudonocardiaceae</taxon>
        <taxon>Actinosynnema</taxon>
    </lineage>
</organism>
<reference evidence="1" key="1">
    <citation type="submission" date="2017-09" db="EMBL/GenBank/DDBJ databases">
        <title>Complete Genome Sequence of ansamitocin-producing Bacterium Actinosynnema pretiosum X47.</title>
        <authorList>
            <person name="Cao G."/>
            <person name="Zong G."/>
            <person name="Zhong C."/>
            <person name="Fu J."/>
        </authorList>
    </citation>
    <scope>NUCLEOTIDE SEQUENCE [LARGE SCALE GENOMIC DNA]</scope>
    <source>
        <strain evidence="1">X47</strain>
    </source>
</reference>
<dbReference type="Proteomes" id="UP000218505">
    <property type="component" value="Chromosome"/>
</dbReference>
<sequence>MRVEESGEDWHLRTARVVDGLALAPRLVVAVDLLDSADTRSRSAGKRLLADALSLVRGEG</sequence>
<keyword evidence="2" id="KW-1185">Reference proteome</keyword>
<dbReference type="EMBL" id="CP023445">
    <property type="protein sequence ID" value="ATE52211.1"/>
    <property type="molecule type" value="Genomic_DNA"/>
</dbReference>
<dbReference type="KEGG" id="apre:CNX65_01965"/>
<dbReference type="RefSeq" id="WP_096491240.1">
    <property type="nucleotide sequence ID" value="NZ_CP023445.1"/>
</dbReference>
<evidence type="ECO:0000313" key="2">
    <source>
        <dbReference type="Proteomes" id="UP000218505"/>
    </source>
</evidence>
<accession>A0A290YZL1</accession>
<proteinExistence type="predicted"/>
<evidence type="ECO:0000313" key="1">
    <source>
        <dbReference type="EMBL" id="ATE52211.1"/>
    </source>
</evidence>
<gene>
    <name evidence="1" type="ORF">CNX65_01965</name>
</gene>
<protein>
    <submittedName>
        <fullName evidence="1">Uncharacterized protein</fullName>
    </submittedName>
</protein>